<sequence length="164" mass="17654">MTRSRPTVLGAIGAAAVFAAAVGAAAAIGALTASSSAEQYAVLRRPSWSPPSWLFGPVWTVLYVLIAIAGWRAWYVSARRGSEQRRWLPWYAVNLVLNALWPPLFFGAGARKVALGEIVLLDLVTAATVVVLWRIDRPAALLLLPYLIWTVFATALNGAIVALN</sequence>
<dbReference type="InterPro" id="IPR038330">
    <property type="entry name" value="TspO/MBR-related_sf"/>
</dbReference>
<keyword evidence="7" id="KW-0732">Signal</keyword>
<keyword evidence="4 6" id="KW-1133">Transmembrane helix</keyword>
<dbReference type="PANTHER" id="PTHR10057">
    <property type="entry name" value="PERIPHERAL-TYPE BENZODIAZEPINE RECEPTOR"/>
    <property type="match status" value="1"/>
</dbReference>
<keyword evidence="9" id="KW-1185">Reference proteome</keyword>
<keyword evidence="3 6" id="KW-0812">Transmembrane</keyword>
<evidence type="ECO:0000256" key="5">
    <source>
        <dbReference type="ARBA" id="ARBA00023136"/>
    </source>
</evidence>
<comment type="similarity">
    <text evidence="2">Belongs to the TspO/BZRP family.</text>
</comment>
<dbReference type="RefSeq" id="WP_029719398.1">
    <property type="nucleotide sequence ID" value="NZ_JAJUIW010000003.1"/>
</dbReference>
<comment type="caution">
    <text evidence="8">The sequence shown here is derived from an EMBL/GenBank/DDBJ whole genome shotgun (WGS) entry which is preliminary data.</text>
</comment>
<accession>A0A073AZS6</accession>
<evidence type="ECO:0000256" key="1">
    <source>
        <dbReference type="ARBA" id="ARBA00004141"/>
    </source>
</evidence>
<feature type="transmembrane region" description="Helical" evidence="6">
    <location>
        <begin position="114"/>
        <end position="133"/>
    </location>
</feature>
<feature type="chain" id="PRO_5001688128" description="Peripheral-type benzodiazepine receptor" evidence="7">
    <location>
        <begin position="27"/>
        <end position="164"/>
    </location>
</feature>
<evidence type="ECO:0000256" key="6">
    <source>
        <dbReference type="SAM" id="Phobius"/>
    </source>
</evidence>
<feature type="transmembrane region" description="Helical" evidence="6">
    <location>
        <begin position="140"/>
        <end position="163"/>
    </location>
</feature>
<evidence type="ECO:0000256" key="3">
    <source>
        <dbReference type="ARBA" id="ARBA00022692"/>
    </source>
</evidence>
<evidence type="ECO:0000256" key="2">
    <source>
        <dbReference type="ARBA" id="ARBA00007524"/>
    </source>
</evidence>
<dbReference type="CDD" id="cd15904">
    <property type="entry name" value="TSPO_MBR"/>
    <property type="match status" value="1"/>
</dbReference>
<reference evidence="8 9" key="1">
    <citation type="submission" date="2014-06" db="EMBL/GenBank/DDBJ databases">
        <title>Saccharopolyspora rectivirgula DSM-43113 Genome sequencing.</title>
        <authorList>
            <person name="Barrera C."/>
            <person name="Millon L."/>
            <person name="Rognon B."/>
            <person name="Zaugg C."/>
            <person name="Monod M."/>
        </authorList>
    </citation>
    <scope>NUCLEOTIDE SEQUENCE [LARGE SCALE GENOMIC DNA]</scope>
    <source>
        <strain evidence="8 9">DSM 43113</strain>
    </source>
</reference>
<dbReference type="eggNOG" id="COG3476">
    <property type="taxonomic scope" value="Bacteria"/>
</dbReference>
<evidence type="ECO:0000256" key="7">
    <source>
        <dbReference type="SAM" id="SignalP"/>
    </source>
</evidence>
<dbReference type="OrthoDB" id="9795496at2"/>
<evidence type="ECO:0000313" key="8">
    <source>
        <dbReference type="EMBL" id="KEI44542.1"/>
    </source>
</evidence>
<comment type="subcellular location">
    <subcellularLocation>
        <location evidence="1">Membrane</location>
        <topology evidence="1">Multi-pass membrane protein</topology>
    </subcellularLocation>
</comment>
<dbReference type="AlphaFoldDB" id="A0A073AZS6"/>
<proteinExistence type="inferred from homology"/>
<dbReference type="FunFam" id="1.20.1260.100:FF:000001">
    <property type="entry name" value="translocator protein 2"/>
    <property type="match status" value="1"/>
</dbReference>
<dbReference type="GO" id="GO:0033013">
    <property type="term" value="P:tetrapyrrole metabolic process"/>
    <property type="evidence" value="ECO:0007669"/>
    <property type="project" value="UniProtKB-ARBA"/>
</dbReference>
<dbReference type="Pfam" id="PF03073">
    <property type="entry name" value="TspO_MBR"/>
    <property type="match status" value="1"/>
</dbReference>
<feature type="transmembrane region" description="Helical" evidence="6">
    <location>
        <begin position="53"/>
        <end position="75"/>
    </location>
</feature>
<dbReference type="PIRSF" id="PIRSF005859">
    <property type="entry name" value="PBR"/>
    <property type="match status" value="1"/>
</dbReference>
<gene>
    <name evidence="8" type="ORF">GU90_10280</name>
</gene>
<dbReference type="InterPro" id="IPR004307">
    <property type="entry name" value="TspO_MBR"/>
</dbReference>
<feature type="signal peptide" evidence="7">
    <location>
        <begin position="1"/>
        <end position="26"/>
    </location>
</feature>
<dbReference type="EMBL" id="JNVU01000025">
    <property type="protein sequence ID" value="KEI44542.1"/>
    <property type="molecule type" value="Genomic_DNA"/>
</dbReference>
<name>A0A073AZS6_9PSEU</name>
<feature type="transmembrane region" description="Helical" evidence="6">
    <location>
        <begin position="87"/>
        <end position="108"/>
    </location>
</feature>
<dbReference type="PANTHER" id="PTHR10057:SF0">
    <property type="entry name" value="TRANSLOCATOR PROTEIN"/>
    <property type="match status" value="1"/>
</dbReference>
<protein>
    <recommendedName>
        <fullName evidence="10">Peripheral-type benzodiazepine receptor</fullName>
    </recommendedName>
</protein>
<evidence type="ECO:0008006" key="10">
    <source>
        <dbReference type="Google" id="ProtNLM"/>
    </source>
</evidence>
<dbReference type="GO" id="GO:0016020">
    <property type="term" value="C:membrane"/>
    <property type="evidence" value="ECO:0007669"/>
    <property type="project" value="UniProtKB-SubCell"/>
</dbReference>
<dbReference type="STRING" id="28042.GU90_10280"/>
<keyword evidence="5 6" id="KW-0472">Membrane</keyword>
<evidence type="ECO:0000313" key="9">
    <source>
        <dbReference type="Proteomes" id="UP000031419"/>
    </source>
</evidence>
<evidence type="ECO:0000256" key="4">
    <source>
        <dbReference type="ARBA" id="ARBA00022989"/>
    </source>
</evidence>
<organism evidence="8 9">
    <name type="scientific">Saccharopolyspora rectivirgula</name>
    <dbReference type="NCBI Taxonomy" id="28042"/>
    <lineage>
        <taxon>Bacteria</taxon>
        <taxon>Bacillati</taxon>
        <taxon>Actinomycetota</taxon>
        <taxon>Actinomycetes</taxon>
        <taxon>Pseudonocardiales</taxon>
        <taxon>Pseudonocardiaceae</taxon>
        <taxon>Saccharopolyspora</taxon>
    </lineage>
</organism>
<dbReference type="Gene3D" id="1.20.1260.100">
    <property type="entry name" value="TspO/MBR protein"/>
    <property type="match status" value="1"/>
</dbReference>
<dbReference type="Proteomes" id="UP000031419">
    <property type="component" value="Unassembled WGS sequence"/>
</dbReference>